<dbReference type="EMBL" id="UNSC01000008">
    <property type="protein sequence ID" value="SZD74212.1"/>
    <property type="molecule type" value="Genomic_DNA"/>
</dbReference>
<feature type="transmembrane region" description="Helical" evidence="2">
    <location>
        <begin position="17"/>
        <end position="35"/>
    </location>
</feature>
<dbReference type="InterPro" id="IPR055407">
    <property type="entry name" value="TraM_C"/>
</dbReference>
<feature type="region of interest" description="Disordered" evidence="1">
    <location>
        <begin position="163"/>
        <end position="182"/>
    </location>
</feature>
<evidence type="ECO:0000313" key="5">
    <source>
        <dbReference type="Proteomes" id="UP000262142"/>
    </source>
</evidence>
<accession>A0A383U2Q9</accession>
<name>A0A383U2Q9_9FLAO</name>
<keyword evidence="2" id="KW-1133">Transmembrane helix</keyword>
<dbReference type="RefSeq" id="WP_119059819.1">
    <property type="nucleotide sequence ID" value="NZ_UNSC01000008.1"/>
</dbReference>
<gene>
    <name evidence="4" type="ORF">SAMEA104719789_01671</name>
</gene>
<organism evidence="4 5">
    <name type="scientific">Candidatus Ornithobacterium hominis</name>
    <dbReference type="NCBI Taxonomy" id="2497989"/>
    <lineage>
        <taxon>Bacteria</taxon>
        <taxon>Pseudomonadati</taxon>
        <taxon>Bacteroidota</taxon>
        <taxon>Flavobacteriia</taxon>
        <taxon>Flavobacteriales</taxon>
        <taxon>Weeksellaceae</taxon>
        <taxon>Ornithobacterium</taxon>
    </lineage>
</organism>
<reference evidence="4 5" key="1">
    <citation type="submission" date="2018-09" db="EMBL/GenBank/DDBJ databases">
        <authorList>
            <consortium name="Pathogen Informatics"/>
        </authorList>
    </citation>
    <scope>NUCLEOTIDE SEQUENCE [LARGE SCALE GENOMIC DNA]</scope>
    <source>
        <strain evidence="4 5">OH-22767</strain>
    </source>
</reference>
<evidence type="ECO:0000259" key="3">
    <source>
        <dbReference type="Pfam" id="PF12508"/>
    </source>
</evidence>
<dbReference type="AlphaFoldDB" id="A0A383U2Q9"/>
<proteinExistence type="predicted"/>
<dbReference type="OrthoDB" id="1453786at2"/>
<evidence type="ECO:0000256" key="1">
    <source>
        <dbReference type="SAM" id="MobiDB-lite"/>
    </source>
</evidence>
<keyword evidence="2" id="KW-0472">Membrane</keyword>
<keyword evidence="2" id="KW-0812">Transmembrane</keyword>
<keyword evidence="5" id="KW-1185">Reference proteome</keyword>
<evidence type="ECO:0000313" key="4">
    <source>
        <dbReference type="EMBL" id="SZD74212.1"/>
    </source>
</evidence>
<dbReference type="Pfam" id="PF12508">
    <property type="entry name" value="Transposon_TraM"/>
    <property type="match status" value="1"/>
</dbReference>
<feature type="domain" description="Conjugative transposon TraM C-terminal" evidence="3">
    <location>
        <begin position="257"/>
        <end position="401"/>
    </location>
</feature>
<protein>
    <submittedName>
        <fullName evidence="4">Bacteroides conjugative transposon TraM protein</fullName>
    </submittedName>
</protein>
<evidence type="ECO:0000256" key="2">
    <source>
        <dbReference type="SAM" id="Phobius"/>
    </source>
</evidence>
<dbReference type="Proteomes" id="UP000262142">
    <property type="component" value="Unassembled WGS sequence"/>
</dbReference>
<sequence>MDIKEKIKKIDWKSPRYLYPAIAFIPIVFIAYNAAQFMNRKNEENIPQAELSTDLGKVEDDIMSKNQAYDAFFEGTDGRTKMEALEDEIDDDLMSYGDTYTDAEKRAIDSMEYEMKKLEEMSVKFGNTLNENGKKNYYTPPKEEPSTTDDMDKTIEFIKLLNGGGENQQQAQNNQYKEEEEKEIDPLVSIRKQMLFMDSLERARDPELRQEQRALERMMKQKELRENFLNKTVRVKKINGTNAQFNTVSNEEETNLIKAVIDENVKGYLGSRIRIRVLEEMKMGRRVVPKGTILYANISGFGEQRVFLSVVSIFYQGQITPINLSIYDVDGMKGLYIPRSKFREMVKTLGETSVQGNNMDNANESFYSSLISKAFTSTSTMIANLIRQNKVKLNYNSFIYLIDEAELEKTRN</sequence>